<dbReference type="EMBL" id="LWCA01002369">
    <property type="protein sequence ID" value="OAF63914.1"/>
    <property type="molecule type" value="Genomic_DNA"/>
</dbReference>
<protein>
    <submittedName>
        <fullName evidence="1">Uncharacterized protein</fullName>
    </submittedName>
</protein>
<reference evidence="1 2" key="1">
    <citation type="submission" date="2016-04" db="EMBL/GenBank/DDBJ databases">
        <title>The genome of Intoshia linei affirms orthonectids as highly simplified spiralians.</title>
        <authorList>
            <person name="Mikhailov K.V."/>
            <person name="Slusarev G.S."/>
            <person name="Nikitin M.A."/>
            <person name="Logacheva M.D."/>
            <person name="Penin A."/>
            <person name="Aleoshin V."/>
            <person name="Panchin Y.V."/>
        </authorList>
    </citation>
    <scope>NUCLEOTIDE SEQUENCE [LARGE SCALE GENOMIC DNA]</scope>
    <source>
        <strain evidence="1">Intl2013</strain>
        <tissue evidence="1">Whole animal</tissue>
    </source>
</reference>
<name>A0A177ARP0_9BILA</name>
<organism evidence="1 2">
    <name type="scientific">Intoshia linei</name>
    <dbReference type="NCBI Taxonomy" id="1819745"/>
    <lineage>
        <taxon>Eukaryota</taxon>
        <taxon>Metazoa</taxon>
        <taxon>Spiralia</taxon>
        <taxon>Lophotrochozoa</taxon>
        <taxon>Mesozoa</taxon>
        <taxon>Orthonectida</taxon>
        <taxon>Rhopaluridae</taxon>
        <taxon>Intoshia</taxon>
    </lineage>
</organism>
<accession>A0A177ARP0</accession>
<comment type="caution">
    <text evidence="1">The sequence shown here is derived from an EMBL/GenBank/DDBJ whole genome shotgun (WGS) entry which is preliminary data.</text>
</comment>
<sequence length="68" mass="7968">MPDISPKKYIDYANTGKVNDIQFNNHNTFSSTSNIQFAHFRFMNISDLSSCSNFEQCCEKFKLKEMFN</sequence>
<evidence type="ECO:0000313" key="2">
    <source>
        <dbReference type="Proteomes" id="UP000078046"/>
    </source>
</evidence>
<dbReference type="Proteomes" id="UP000078046">
    <property type="component" value="Unassembled WGS sequence"/>
</dbReference>
<proteinExistence type="predicted"/>
<evidence type="ECO:0000313" key="1">
    <source>
        <dbReference type="EMBL" id="OAF63914.1"/>
    </source>
</evidence>
<keyword evidence="2" id="KW-1185">Reference proteome</keyword>
<dbReference type="AlphaFoldDB" id="A0A177ARP0"/>
<gene>
    <name evidence="1" type="ORF">A3Q56_08174</name>
</gene>